<dbReference type="RefSeq" id="WP_021578737.1">
    <property type="nucleotide sequence ID" value="NZ_BFYH01000009.1"/>
</dbReference>
<dbReference type="EMBL" id="JAAGYP010000116">
    <property type="protein sequence ID" value="NEN73433.1"/>
    <property type="molecule type" value="Genomic_DNA"/>
</dbReference>
<dbReference type="EMBL" id="JAAGYI010000645">
    <property type="protein sequence ID" value="NEM89610.1"/>
    <property type="molecule type" value="Genomic_DNA"/>
</dbReference>
<feature type="domain" description="HTH luxR-type" evidence="2">
    <location>
        <begin position="25"/>
        <end position="82"/>
    </location>
</feature>
<gene>
    <name evidence="3" type="ORF">G3V95_30205</name>
    <name evidence="4" type="ORF">G3W53_25930</name>
</gene>
<name>A0A8T6QIF7_ECOLX</name>
<proteinExistence type="predicted"/>
<dbReference type="Proteomes" id="UP000469708">
    <property type="component" value="Unassembled WGS sequence"/>
</dbReference>
<organism evidence="4 6">
    <name type="scientific">Escherichia coli</name>
    <dbReference type="NCBI Taxonomy" id="562"/>
    <lineage>
        <taxon>Bacteria</taxon>
        <taxon>Pseudomonadati</taxon>
        <taxon>Pseudomonadota</taxon>
        <taxon>Gammaproteobacteria</taxon>
        <taxon>Enterobacterales</taxon>
        <taxon>Enterobacteriaceae</taxon>
        <taxon>Escherichia</taxon>
    </lineage>
</organism>
<comment type="caution">
    <text evidence="4">The sequence shown here is derived from an EMBL/GenBank/DDBJ whole genome shotgun (WGS) entry which is preliminary data.</text>
</comment>
<dbReference type="AlphaFoldDB" id="A0A8T6QIF7"/>
<dbReference type="Proteomes" id="UP000471360">
    <property type="component" value="Unassembled WGS sequence"/>
</dbReference>
<dbReference type="InterPro" id="IPR036388">
    <property type="entry name" value="WH-like_DNA-bd_sf"/>
</dbReference>
<evidence type="ECO:0000313" key="6">
    <source>
        <dbReference type="Proteomes" id="UP000471360"/>
    </source>
</evidence>
<evidence type="ECO:0000313" key="3">
    <source>
        <dbReference type="EMBL" id="NEM89610.1"/>
    </source>
</evidence>
<evidence type="ECO:0000256" key="1">
    <source>
        <dbReference type="ARBA" id="ARBA00023125"/>
    </source>
</evidence>
<keyword evidence="1" id="KW-0238">DNA-binding</keyword>
<evidence type="ECO:0000313" key="4">
    <source>
        <dbReference type="EMBL" id="NEN73433.1"/>
    </source>
</evidence>
<evidence type="ECO:0000313" key="5">
    <source>
        <dbReference type="Proteomes" id="UP000469708"/>
    </source>
</evidence>
<dbReference type="GO" id="GO:0003677">
    <property type="term" value="F:DNA binding"/>
    <property type="evidence" value="ECO:0007669"/>
    <property type="project" value="UniProtKB-KW"/>
</dbReference>
<dbReference type="InterPro" id="IPR016032">
    <property type="entry name" value="Sig_transdc_resp-reg_C-effctor"/>
</dbReference>
<dbReference type="SMART" id="SM00421">
    <property type="entry name" value="HTH_LUXR"/>
    <property type="match status" value="1"/>
</dbReference>
<protein>
    <submittedName>
        <fullName evidence="3">Transcriptional regulator</fullName>
    </submittedName>
</protein>
<sequence length="91" mass="10836">MLRDNTNNMSIYIQKYEAIISVNIPLLLTEKELLLLRYLILGKSLSEIARYRNRSLKTISCQKSKLYNKLGIESDLTLWRDLYFKRYICIT</sequence>
<dbReference type="GO" id="GO:0006355">
    <property type="term" value="P:regulation of DNA-templated transcription"/>
    <property type="evidence" value="ECO:0007669"/>
    <property type="project" value="InterPro"/>
</dbReference>
<dbReference type="Pfam" id="PF00196">
    <property type="entry name" value="GerE"/>
    <property type="match status" value="1"/>
</dbReference>
<accession>A0A8T6QIF7</accession>
<evidence type="ECO:0000259" key="2">
    <source>
        <dbReference type="SMART" id="SM00421"/>
    </source>
</evidence>
<dbReference type="Gene3D" id="1.10.10.10">
    <property type="entry name" value="Winged helix-like DNA-binding domain superfamily/Winged helix DNA-binding domain"/>
    <property type="match status" value="1"/>
</dbReference>
<reference evidence="5 6" key="1">
    <citation type="submission" date="2020-02" db="EMBL/GenBank/DDBJ databases">
        <authorList>
            <person name="Subbiah M."/>
            <person name="Call D."/>
        </authorList>
    </citation>
    <scope>NUCLEOTIDE SEQUENCE [LARGE SCALE GENOMIC DNA]</scope>
    <source>
        <strain evidence="4 6">8375wB1</strain>
        <strain evidence="3 5">8375wC2</strain>
    </source>
</reference>
<dbReference type="InterPro" id="IPR000792">
    <property type="entry name" value="Tscrpt_reg_LuxR_C"/>
</dbReference>
<dbReference type="SUPFAM" id="SSF46894">
    <property type="entry name" value="C-terminal effector domain of the bipartite response regulators"/>
    <property type="match status" value="1"/>
</dbReference>